<dbReference type="EMBL" id="CP102173">
    <property type="protein sequence ID" value="UUP13517.1"/>
    <property type="molecule type" value="Genomic_DNA"/>
</dbReference>
<feature type="chain" id="PRO_5046840262" description="Lipoprotein" evidence="2">
    <location>
        <begin position="21"/>
        <end position="199"/>
    </location>
</feature>
<name>A0ABY5M7S7_9ACTN</name>
<reference evidence="3 4" key="1">
    <citation type="submission" date="2022-08" db="EMBL/GenBank/DDBJ databases">
        <title>novel species in genus Aeromicrobium.</title>
        <authorList>
            <person name="Ye L."/>
        </authorList>
    </citation>
    <scope>NUCLEOTIDE SEQUENCE [LARGE SCALE GENOMIC DNA]</scope>
    <source>
        <strain evidence="4">zg-Y1379</strain>
    </source>
</reference>
<organism evidence="3 4">
    <name type="scientific">Aeromicrobium wangtongii</name>
    <dbReference type="NCBI Taxonomy" id="2969247"/>
    <lineage>
        <taxon>Bacteria</taxon>
        <taxon>Bacillati</taxon>
        <taxon>Actinomycetota</taxon>
        <taxon>Actinomycetes</taxon>
        <taxon>Propionibacteriales</taxon>
        <taxon>Nocardioidaceae</taxon>
        <taxon>Aeromicrobium</taxon>
    </lineage>
</organism>
<evidence type="ECO:0000313" key="3">
    <source>
        <dbReference type="EMBL" id="UUP13517.1"/>
    </source>
</evidence>
<protein>
    <recommendedName>
        <fullName evidence="5">Lipoprotein</fullName>
    </recommendedName>
</protein>
<evidence type="ECO:0000256" key="2">
    <source>
        <dbReference type="SAM" id="SignalP"/>
    </source>
</evidence>
<dbReference type="PROSITE" id="PS51257">
    <property type="entry name" value="PROKAR_LIPOPROTEIN"/>
    <property type="match status" value="1"/>
</dbReference>
<gene>
    <name evidence="3" type="ORF">NQV15_16960</name>
</gene>
<evidence type="ECO:0008006" key="5">
    <source>
        <dbReference type="Google" id="ProtNLM"/>
    </source>
</evidence>
<keyword evidence="4" id="KW-1185">Reference proteome</keyword>
<dbReference type="RefSeq" id="WP_232403616.1">
    <property type="nucleotide sequence ID" value="NZ_CP102173.1"/>
</dbReference>
<evidence type="ECO:0000313" key="4">
    <source>
        <dbReference type="Proteomes" id="UP001316184"/>
    </source>
</evidence>
<evidence type="ECO:0000256" key="1">
    <source>
        <dbReference type="SAM" id="MobiDB-lite"/>
    </source>
</evidence>
<feature type="region of interest" description="Disordered" evidence="1">
    <location>
        <begin position="26"/>
        <end position="55"/>
    </location>
</feature>
<proteinExistence type="predicted"/>
<dbReference type="Gene3D" id="3.40.1000.10">
    <property type="entry name" value="Mog1/PsbP, alpha/beta/alpha sandwich"/>
    <property type="match status" value="1"/>
</dbReference>
<dbReference type="Proteomes" id="UP001316184">
    <property type="component" value="Chromosome"/>
</dbReference>
<sequence length="199" mass="20982">MRTLTHRAAALALISTLALAGCGGSDDDTLESGPKNSSGASKSDDADAASGSKIGGKGYSYSVPEGWATPEQKVPGTEQTDSFAANLTDADGFADNINVIRLDPAPITDLDPLEQALFNELTVAGSQDVTIQDRTEIAGDEAIHISAKHIQQAGTYLTEQYNAIHDGVSYVVTFSFSDTVPQDERDKIAGSVLTTWTWS</sequence>
<accession>A0ABY5M7S7</accession>
<keyword evidence="2" id="KW-0732">Signal</keyword>
<feature type="signal peptide" evidence="2">
    <location>
        <begin position="1"/>
        <end position="20"/>
    </location>
</feature>